<keyword evidence="8" id="KW-0966">Cell projection</keyword>
<evidence type="ECO:0000256" key="3">
    <source>
        <dbReference type="ARBA" id="ARBA00023143"/>
    </source>
</evidence>
<feature type="domain" description="Flagellar hook protein FlgE/F/G-like D1" evidence="7">
    <location>
        <begin position="82"/>
        <end position="147"/>
    </location>
</feature>
<keyword evidence="3 4" id="KW-0975">Bacterial flagellum</keyword>
<dbReference type="InterPro" id="IPR019776">
    <property type="entry name" value="Flagellar_basal_body_rod_CS"/>
</dbReference>
<dbReference type="PANTHER" id="PTHR30435:SF19">
    <property type="entry name" value="FLAGELLAR BASAL-BODY ROD PROTEIN FLGG"/>
    <property type="match status" value="1"/>
</dbReference>
<comment type="subunit">
    <text evidence="4">The basal body constitutes a major portion of the flagellar organelle and consists of five rings (E,L,P,S, and M) mounted on a central rod. The rod consists of about 26 subunits of FlgG in the distal portion, and FlgB, FlgC and FlgF are thought to build up the proximal portion of the rod with about 6 subunits each.</text>
</comment>
<sequence length="243" mass="26060">MDLPGYILLSRLTAQQRATDVLATNLANADTPGFRGSETIFTAELQKQGATGRDAAFTKDRATWRDFSPGAMQATGNPLDLAIGTDGFFAVDTERGERFTRAGRFTLSGDGRIVDTEGHPVLSDQGQPIAVPAGETRFEVMGDGTIRTAAAGVIGRLRVVRFADPQRLTAEGDRLFAAPDPAMAEPVARPGIVQGSLEGSNVKPVAELARLMAATRDFQFASQFAQSEGERLQTAIDRILRHN</sequence>
<dbReference type="PROSITE" id="PS00588">
    <property type="entry name" value="FLAGELLA_BB_ROD"/>
    <property type="match status" value="1"/>
</dbReference>
<evidence type="ECO:0000313" key="8">
    <source>
        <dbReference type="EMBL" id="TCZ53666.1"/>
    </source>
</evidence>
<evidence type="ECO:0000256" key="2">
    <source>
        <dbReference type="ARBA" id="ARBA00009677"/>
    </source>
</evidence>
<comment type="caution">
    <text evidence="8">The sequence shown here is derived from an EMBL/GenBank/DDBJ whole genome shotgun (WGS) entry which is preliminary data.</text>
</comment>
<accession>A0A4R4D6I9</accession>
<evidence type="ECO:0000313" key="9">
    <source>
        <dbReference type="Proteomes" id="UP000295023"/>
    </source>
</evidence>
<dbReference type="EMBL" id="SKBM01000037">
    <property type="protein sequence ID" value="TCZ53666.1"/>
    <property type="molecule type" value="Genomic_DNA"/>
</dbReference>
<feature type="domain" description="Flagellar basal-body/hook protein C-terminal" evidence="6">
    <location>
        <begin position="194"/>
        <end position="237"/>
    </location>
</feature>
<organism evidence="8 9">
    <name type="scientific">Roseicella aquatilis</name>
    <dbReference type="NCBI Taxonomy" id="2527868"/>
    <lineage>
        <taxon>Bacteria</taxon>
        <taxon>Pseudomonadati</taxon>
        <taxon>Pseudomonadota</taxon>
        <taxon>Alphaproteobacteria</taxon>
        <taxon>Acetobacterales</taxon>
        <taxon>Roseomonadaceae</taxon>
        <taxon>Roseicella</taxon>
    </lineage>
</organism>
<dbReference type="NCBIfam" id="TIGR03506">
    <property type="entry name" value="FlgEFG_subfam"/>
    <property type="match status" value="1"/>
</dbReference>
<protein>
    <recommendedName>
        <fullName evidence="4">Flagellar basal-body rod protein FlgF</fullName>
    </recommendedName>
</protein>
<dbReference type="GO" id="GO:0030694">
    <property type="term" value="C:bacterial-type flagellum basal body, rod"/>
    <property type="evidence" value="ECO:0007669"/>
    <property type="project" value="UniProtKB-UniRule"/>
</dbReference>
<dbReference type="InterPro" id="IPR010930">
    <property type="entry name" value="Flg_bb/hook_C_dom"/>
</dbReference>
<keyword evidence="9" id="KW-1185">Reference proteome</keyword>
<feature type="domain" description="Flagellar basal body rod protein N-terminal" evidence="5">
    <location>
        <begin position="6"/>
        <end position="35"/>
    </location>
</feature>
<keyword evidence="8" id="KW-0282">Flagellum</keyword>
<evidence type="ECO:0000256" key="4">
    <source>
        <dbReference type="RuleBase" id="RU362116"/>
    </source>
</evidence>
<proteinExistence type="inferred from homology"/>
<comment type="subcellular location">
    <subcellularLocation>
        <location evidence="1 4">Bacterial flagellum basal body</location>
    </subcellularLocation>
</comment>
<dbReference type="NCBIfam" id="TIGR02490">
    <property type="entry name" value="flgF"/>
    <property type="match status" value="1"/>
</dbReference>
<keyword evidence="8" id="KW-0969">Cilium</keyword>
<gene>
    <name evidence="8" type="primary">flgF</name>
    <name evidence="8" type="ORF">EXY23_24370</name>
</gene>
<dbReference type="InterPro" id="IPR037925">
    <property type="entry name" value="FlgE/F/G-like"/>
</dbReference>
<dbReference type="Pfam" id="PF00460">
    <property type="entry name" value="Flg_bb_rod"/>
    <property type="match status" value="1"/>
</dbReference>
<dbReference type="InterPro" id="IPR001444">
    <property type="entry name" value="Flag_bb_rod_N"/>
</dbReference>
<dbReference type="GO" id="GO:0071978">
    <property type="term" value="P:bacterial-type flagellum-dependent swarming motility"/>
    <property type="evidence" value="ECO:0007669"/>
    <property type="project" value="TreeGrafter"/>
</dbReference>
<dbReference type="InterPro" id="IPR053967">
    <property type="entry name" value="LlgE_F_G-like_D1"/>
</dbReference>
<dbReference type="InterPro" id="IPR020013">
    <property type="entry name" value="Flagellar_FlgE/F/G"/>
</dbReference>
<evidence type="ECO:0000259" key="6">
    <source>
        <dbReference type="Pfam" id="PF06429"/>
    </source>
</evidence>
<dbReference type="Pfam" id="PF06429">
    <property type="entry name" value="Flg_bbr_C"/>
    <property type="match status" value="1"/>
</dbReference>
<reference evidence="8 9" key="1">
    <citation type="submission" date="2019-03" db="EMBL/GenBank/DDBJ databases">
        <title>Paracraurococcus aquatilis NE82 genome sequence.</title>
        <authorList>
            <person name="Zhao Y."/>
            <person name="Du Z."/>
        </authorList>
    </citation>
    <scope>NUCLEOTIDE SEQUENCE [LARGE SCALE GENOMIC DNA]</scope>
    <source>
        <strain evidence="8 9">NE82</strain>
    </source>
</reference>
<dbReference type="Pfam" id="PF22692">
    <property type="entry name" value="LlgE_F_G_D1"/>
    <property type="match status" value="1"/>
</dbReference>
<evidence type="ECO:0000259" key="7">
    <source>
        <dbReference type="Pfam" id="PF22692"/>
    </source>
</evidence>
<dbReference type="OrthoDB" id="9804559at2"/>
<dbReference type="RefSeq" id="WP_132296161.1">
    <property type="nucleotide sequence ID" value="NZ_SKBM01000037.1"/>
</dbReference>
<dbReference type="Proteomes" id="UP000295023">
    <property type="component" value="Unassembled WGS sequence"/>
</dbReference>
<name>A0A4R4D6I9_9PROT</name>
<comment type="similarity">
    <text evidence="2 4">Belongs to the flagella basal body rod proteins family.</text>
</comment>
<dbReference type="InterPro" id="IPR012836">
    <property type="entry name" value="FlgF"/>
</dbReference>
<dbReference type="AlphaFoldDB" id="A0A4R4D6I9"/>
<dbReference type="PANTHER" id="PTHR30435">
    <property type="entry name" value="FLAGELLAR PROTEIN"/>
    <property type="match status" value="1"/>
</dbReference>
<evidence type="ECO:0000259" key="5">
    <source>
        <dbReference type="Pfam" id="PF00460"/>
    </source>
</evidence>
<dbReference type="SUPFAM" id="SSF117143">
    <property type="entry name" value="Flagellar hook protein flgE"/>
    <property type="match status" value="1"/>
</dbReference>
<evidence type="ECO:0000256" key="1">
    <source>
        <dbReference type="ARBA" id="ARBA00004117"/>
    </source>
</evidence>